<evidence type="ECO:0000313" key="1">
    <source>
        <dbReference type="EMBL" id="KAK3361240.1"/>
    </source>
</evidence>
<dbReference type="InterPro" id="IPR002110">
    <property type="entry name" value="Ankyrin_rpt"/>
</dbReference>
<evidence type="ECO:0008006" key="3">
    <source>
        <dbReference type="Google" id="ProtNLM"/>
    </source>
</evidence>
<protein>
    <recommendedName>
        <fullName evidence="3">Ankyrin</fullName>
    </recommendedName>
</protein>
<reference evidence="1" key="1">
    <citation type="journal article" date="2023" name="Mol. Phylogenet. Evol.">
        <title>Genome-scale phylogeny and comparative genomics of the fungal order Sordariales.</title>
        <authorList>
            <person name="Hensen N."/>
            <person name="Bonometti L."/>
            <person name="Westerberg I."/>
            <person name="Brannstrom I.O."/>
            <person name="Guillou S."/>
            <person name="Cros-Aarteil S."/>
            <person name="Calhoun S."/>
            <person name="Haridas S."/>
            <person name="Kuo A."/>
            <person name="Mondo S."/>
            <person name="Pangilinan J."/>
            <person name="Riley R."/>
            <person name="LaButti K."/>
            <person name="Andreopoulos B."/>
            <person name="Lipzen A."/>
            <person name="Chen C."/>
            <person name="Yan M."/>
            <person name="Daum C."/>
            <person name="Ng V."/>
            <person name="Clum A."/>
            <person name="Steindorff A."/>
            <person name="Ohm R.A."/>
            <person name="Martin F."/>
            <person name="Silar P."/>
            <person name="Natvig D.O."/>
            <person name="Lalanne C."/>
            <person name="Gautier V."/>
            <person name="Ament-Velasquez S.L."/>
            <person name="Kruys A."/>
            <person name="Hutchinson M.I."/>
            <person name="Powell A.J."/>
            <person name="Barry K."/>
            <person name="Miller A.N."/>
            <person name="Grigoriev I.V."/>
            <person name="Debuchy R."/>
            <person name="Gladieux P."/>
            <person name="Hiltunen Thoren M."/>
            <person name="Johannesson H."/>
        </authorList>
    </citation>
    <scope>NUCLEOTIDE SEQUENCE</scope>
    <source>
        <strain evidence="1">CBS 958.72</strain>
    </source>
</reference>
<organism evidence="1 2">
    <name type="scientific">Lasiosphaeria ovina</name>
    <dbReference type="NCBI Taxonomy" id="92902"/>
    <lineage>
        <taxon>Eukaryota</taxon>
        <taxon>Fungi</taxon>
        <taxon>Dikarya</taxon>
        <taxon>Ascomycota</taxon>
        <taxon>Pezizomycotina</taxon>
        <taxon>Sordariomycetes</taxon>
        <taxon>Sordariomycetidae</taxon>
        <taxon>Sordariales</taxon>
        <taxon>Lasiosphaeriaceae</taxon>
        <taxon>Lasiosphaeria</taxon>
    </lineage>
</organism>
<dbReference type="AlphaFoldDB" id="A0AAE0MYM9"/>
<evidence type="ECO:0000313" key="2">
    <source>
        <dbReference type="Proteomes" id="UP001287356"/>
    </source>
</evidence>
<dbReference type="Proteomes" id="UP001287356">
    <property type="component" value="Unassembled WGS sequence"/>
</dbReference>
<dbReference type="SUPFAM" id="SSF48403">
    <property type="entry name" value="Ankyrin repeat"/>
    <property type="match status" value="1"/>
</dbReference>
<accession>A0AAE0MYM9</accession>
<dbReference type="EMBL" id="JAULSN010000012">
    <property type="protein sequence ID" value="KAK3361240.1"/>
    <property type="molecule type" value="Genomic_DNA"/>
</dbReference>
<dbReference type="SMART" id="SM00248">
    <property type="entry name" value="ANK"/>
    <property type="match status" value="3"/>
</dbReference>
<gene>
    <name evidence="1" type="ORF">B0T24DRAFT_684902</name>
</gene>
<name>A0AAE0MYM9_9PEZI</name>
<dbReference type="Gene3D" id="1.25.40.20">
    <property type="entry name" value="Ankyrin repeat-containing domain"/>
    <property type="match status" value="1"/>
</dbReference>
<dbReference type="InterPro" id="IPR036770">
    <property type="entry name" value="Ankyrin_rpt-contain_sf"/>
</dbReference>
<proteinExistence type="predicted"/>
<keyword evidence="2" id="KW-1185">Reference proteome</keyword>
<reference evidence="1" key="2">
    <citation type="submission" date="2023-06" db="EMBL/GenBank/DDBJ databases">
        <authorList>
            <consortium name="Lawrence Berkeley National Laboratory"/>
            <person name="Haridas S."/>
            <person name="Hensen N."/>
            <person name="Bonometti L."/>
            <person name="Westerberg I."/>
            <person name="Brannstrom I.O."/>
            <person name="Guillou S."/>
            <person name="Cros-Aarteil S."/>
            <person name="Calhoun S."/>
            <person name="Kuo A."/>
            <person name="Mondo S."/>
            <person name="Pangilinan J."/>
            <person name="Riley R."/>
            <person name="Labutti K."/>
            <person name="Andreopoulos B."/>
            <person name="Lipzen A."/>
            <person name="Chen C."/>
            <person name="Yanf M."/>
            <person name="Daum C."/>
            <person name="Ng V."/>
            <person name="Clum A."/>
            <person name="Steindorff A."/>
            <person name="Ohm R."/>
            <person name="Martin F."/>
            <person name="Silar P."/>
            <person name="Natvig D."/>
            <person name="Lalanne C."/>
            <person name="Gautier V."/>
            <person name="Ament-Velasquez S.L."/>
            <person name="Kruys A."/>
            <person name="Hutchinson M.I."/>
            <person name="Powell A.J."/>
            <person name="Barry K."/>
            <person name="Miller A.N."/>
            <person name="Grigoriev I.V."/>
            <person name="Debuchy R."/>
            <person name="Gladieux P."/>
            <person name="Thoren M.H."/>
            <person name="Johannesson H."/>
        </authorList>
    </citation>
    <scope>NUCLEOTIDE SEQUENCE</scope>
    <source>
        <strain evidence="1">CBS 958.72</strain>
    </source>
</reference>
<comment type="caution">
    <text evidence="1">The sequence shown here is derived from an EMBL/GenBank/DDBJ whole genome shotgun (WGS) entry which is preliminary data.</text>
</comment>
<sequence>MEPKQLPMDLIYSIAAQYTQPRDIFPLLLLCKDTRELLERLLHIKDAMMEVRLTDQERQSKGQSAIQWAIYKQNIVLAGKAFMAITQTELITRREAFSILSGLATERDFRVLPNHPFDTQCGHPLLFRAVRQGNPILVRHLAQAMASFCPSLLSISKQGHHAEGAVCLDDAAATAVSELGFIQPGDLQPRPDIWYGRSTALHECIKLGRDDLLDILLSAGIPATAGSPSPLRMICSPILAPRRPEMAKLILTHGGSHLAEMEDESHYTPLQTLVWGLPVHDINPVQELLELLISHGADINKPFPAAAGANDVSPLQKVIARSHCHQMQHIQARQLIDVAFFLIRNGADWTFRYLQPLLSPTLLDMAIGKIGLCKTSGPTVTDVWHTHSFREQLIDTIIEEGIKREGVDERDMLTEYLDYLATRYYGFVQMSKEECREFDLAKYLIRKGAFRPYGMEDALWHRLN</sequence>